<name>A0A4Q4TY10_9PEZI</name>
<accession>A0A4Q4TY10</accession>
<dbReference type="OrthoDB" id="4772725at2759"/>
<sequence length="244" mass="25173">MPSQDKIKALLGKAFKSAGASTAKVEEKKKKKEKESASQQAREATSAVVAAAATAITTTTATTATTTLFVAPAASASVCTFFPASAPASTTTASPPVATASTSADAVSTSADAVSTASIPTPAPVPTPTYRPPPDQKPPPGSVRCGRCDCRYFPAANNPLACYHHPGAVFFLHASQRGYIPSIDMVDHPYDPQAFVWTCCRGVVGQSSGCVYRRHVPVGAQGPAGRGVSPRMNFRGENPGAFGM</sequence>
<feature type="region of interest" description="Disordered" evidence="1">
    <location>
        <begin position="22"/>
        <end position="44"/>
    </location>
</feature>
<reference evidence="2 3" key="1">
    <citation type="submission" date="2018-06" db="EMBL/GenBank/DDBJ databases">
        <title>Complete Genomes of Monosporascus.</title>
        <authorList>
            <person name="Robinson A.J."/>
            <person name="Natvig D.O."/>
        </authorList>
    </citation>
    <scope>NUCLEOTIDE SEQUENCE [LARGE SCALE GENOMIC DNA]</scope>
    <source>
        <strain evidence="2 3">CBS 110550</strain>
    </source>
</reference>
<dbReference type="EMBL" id="QJNU01000004">
    <property type="protein sequence ID" value="RYP11207.1"/>
    <property type="molecule type" value="Genomic_DNA"/>
</dbReference>
<feature type="compositionally biased region" description="Low complexity" evidence="1">
    <location>
        <begin position="111"/>
        <end position="120"/>
    </location>
</feature>
<keyword evidence="3" id="KW-1185">Reference proteome</keyword>
<protein>
    <submittedName>
        <fullName evidence="2">Uncharacterized protein</fullName>
    </submittedName>
</protein>
<evidence type="ECO:0000313" key="2">
    <source>
        <dbReference type="EMBL" id="RYP11207.1"/>
    </source>
</evidence>
<dbReference type="Proteomes" id="UP000293360">
    <property type="component" value="Unassembled WGS sequence"/>
</dbReference>
<feature type="region of interest" description="Disordered" evidence="1">
    <location>
        <begin position="111"/>
        <end position="141"/>
    </location>
</feature>
<evidence type="ECO:0000256" key="1">
    <source>
        <dbReference type="SAM" id="MobiDB-lite"/>
    </source>
</evidence>
<feature type="compositionally biased region" description="Pro residues" evidence="1">
    <location>
        <begin position="121"/>
        <end position="141"/>
    </location>
</feature>
<gene>
    <name evidence="2" type="ORF">DL764_000163</name>
</gene>
<proteinExistence type="predicted"/>
<organism evidence="2 3">
    <name type="scientific">Monosporascus ibericus</name>
    <dbReference type="NCBI Taxonomy" id="155417"/>
    <lineage>
        <taxon>Eukaryota</taxon>
        <taxon>Fungi</taxon>
        <taxon>Dikarya</taxon>
        <taxon>Ascomycota</taxon>
        <taxon>Pezizomycotina</taxon>
        <taxon>Sordariomycetes</taxon>
        <taxon>Xylariomycetidae</taxon>
        <taxon>Xylariales</taxon>
        <taxon>Xylariales incertae sedis</taxon>
        <taxon>Monosporascus</taxon>
    </lineage>
</organism>
<dbReference type="AlphaFoldDB" id="A0A4Q4TY10"/>
<feature type="compositionally biased region" description="Basic and acidic residues" evidence="1">
    <location>
        <begin position="24"/>
        <end position="36"/>
    </location>
</feature>
<comment type="caution">
    <text evidence="2">The sequence shown here is derived from an EMBL/GenBank/DDBJ whole genome shotgun (WGS) entry which is preliminary data.</text>
</comment>
<evidence type="ECO:0000313" key="3">
    <source>
        <dbReference type="Proteomes" id="UP000293360"/>
    </source>
</evidence>